<feature type="region of interest" description="Disordered" evidence="5">
    <location>
        <begin position="1"/>
        <end position="46"/>
    </location>
</feature>
<feature type="transmembrane region" description="Helical" evidence="6">
    <location>
        <begin position="192"/>
        <end position="209"/>
    </location>
</feature>
<reference evidence="7" key="1">
    <citation type="submission" date="2023-03" db="EMBL/GenBank/DDBJ databases">
        <title>Mating type loci evolution in Malassezia.</title>
        <authorList>
            <person name="Coelho M.A."/>
        </authorList>
    </citation>
    <scope>NUCLEOTIDE SEQUENCE</scope>
    <source>
        <strain evidence="7">CBS 11721</strain>
    </source>
</reference>
<dbReference type="Proteomes" id="UP001219933">
    <property type="component" value="Chromosome 4"/>
</dbReference>
<evidence type="ECO:0000256" key="3">
    <source>
        <dbReference type="ARBA" id="ARBA00022989"/>
    </source>
</evidence>
<gene>
    <name evidence="7" type="ORF">MCUN1_002806</name>
</gene>
<keyword evidence="8" id="KW-1185">Reference proteome</keyword>
<feature type="transmembrane region" description="Helical" evidence="6">
    <location>
        <begin position="95"/>
        <end position="111"/>
    </location>
</feature>
<evidence type="ECO:0000313" key="7">
    <source>
        <dbReference type="EMBL" id="WFD35935.1"/>
    </source>
</evidence>
<accession>A0AAF0ESH2</accession>
<proteinExistence type="predicted"/>
<sequence>MDTSEVTYDDIVANNPLRPPNQDVGVAPPHVHDNPNSSPRSPDRGSEIVQPLYAKRGHKRTNSLVKVKHTQPTPEQLQDIATGPNANAEWVNLKGAWVIHIVLIVLAKMIVNEIPGISDAIKWTIVNIGYMVVTYILFHFAKGTPFDNNGGAFDDLTLWEQIDEGAQYTPAKKYLTSVPIALFLVSTHYSRYNPWLFSLNMIALLWVLFPKLPILHRAHVLLFPDSAEKPTSTSATL</sequence>
<evidence type="ECO:0000256" key="2">
    <source>
        <dbReference type="ARBA" id="ARBA00022692"/>
    </source>
</evidence>
<evidence type="ECO:0008006" key="9">
    <source>
        <dbReference type="Google" id="ProtNLM"/>
    </source>
</evidence>
<keyword evidence="4 6" id="KW-0472">Membrane</keyword>
<keyword evidence="3 6" id="KW-1133">Transmembrane helix</keyword>
<evidence type="ECO:0000313" key="8">
    <source>
        <dbReference type="Proteomes" id="UP001219933"/>
    </source>
</evidence>
<dbReference type="Pfam" id="PF04061">
    <property type="entry name" value="ORMDL"/>
    <property type="match status" value="1"/>
</dbReference>
<evidence type="ECO:0000256" key="5">
    <source>
        <dbReference type="SAM" id="MobiDB-lite"/>
    </source>
</evidence>
<evidence type="ECO:0000256" key="1">
    <source>
        <dbReference type="ARBA" id="ARBA00004141"/>
    </source>
</evidence>
<comment type="subcellular location">
    <subcellularLocation>
        <location evidence="1">Membrane</location>
        <topology evidence="1">Multi-pass membrane protein</topology>
    </subcellularLocation>
</comment>
<name>A0AAF0ESH2_9BASI</name>
<organism evidence="7 8">
    <name type="scientific">Malassezia cuniculi</name>
    <dbReference type="NCBI Taxonomy" id="948313"/>
    <lineage>
        <taxon>Eukaryota</taxon>
        <taxon>Fungi</taxon>
        <taxon>Dikarya</taxon>
        <taxon>Basidiomycota</taxon>
        <taxon>Ustilaginomycotina</taxon>
        <taxon>Malasseziomycetes</taxon>
        <taxon>Malasseziales</taxon>
        <taxon>Malasseziaceae</taxon>
        <taxon>Malassezia</taxon>
    </lineage>
</organism>
<dbReference type="GO" id="GO:0005789">
    <property type="term" value="C:endoplasmic reticulum membrane"/>
    <property type="evidence" value="ECO:0007669"/>
    <property type="project" value="InterPro"/>
</dbReference>
<dbReference type="AlphaFoldDB" id="A0AAF0ESH2"/>
<protein>
    <recommendedName>
        <fullName evidence="9">Protein ORM1</fullName>
    </recommendedName>
</protein>
<keyword evidence="2 6" id="KW-0812">Transmembrane</keyword>
<evidence type="ECO:0000256" key="4">
    <source>
        <dbReference type="ARBA" id="ARBA00023136"/>
    </source>
</evidence>
<dbReference type="PANTHER" id="PTHR12665">
    <property type="entry name" value="ORMDL PROTEINS"/>
    <property type="match status" value="1"/>
</dbReference>
<dbReference type="InterPro" id="IPR007203">
    <property type="entry name" value="ORMDL"/>
</dbReference>
<evidence type="ECO:0000256" key="6">
    <source>
        <dbReference type="SAM" id="Phobius"/>
    </source>
</evidence>
<feature type="transmembrane region" description="Helical" evidence="6">
    <location>
        <begin position="123"/>
        <end position="141"/>
    </location>
</feature>
<dbReference type="EMBL" id="CP119880">
    <property type="protein sequence ID" value="WFD35935.1"/>
    <property type="molecule type" value="Genomic_DNA"/>
</dbReference>